<protein>
    <submittedName>
        <fullName evidence="1">Uncharacterized protein</fullName>
    </submittedName>
</protein>
<proteinExistence type="predicted"/>
<name>A0A645IUK8_9ZZZZ</name>
<accession>A0A645IUK8</accession>
<dbReference type="EMBL" id="VSSQ01122849">
    <property type="protein sequence ID" value="MPN54532.1"/>
    <property type="molecule type" value="Genomic_DNA"/>
</dbReference>
<sequence length="77" mass="8321">MMIVVVVSPFMVTTNEVKTVANVTFNGSPLAFLMKNSHNGSNRPTFSMTPKYSTANRITIAGEITPIDTFPVSALTL</sequence>
<organism evidence="1">
    <name type="scientific">bioreactor metagenome</name>
    <dbReference type="NCBI Taxonomy" id="1076179"/>
    <lineage>
        <taxon>unclassified sequences</taxon>
        <taxon>metagenomes</taxon>
        <taxon>ecological metagenomes</taxon>
    </lineage>
</organism>
<evidence type="ECO:0000313" key="1">
    <source>
        <dbReference type="EMBL" id="MPN54532.1"/>
    </source>
</evidence>
<dbReference type="AlphaFoldDB" id="A0A645IUK8"/>
<comment type="caution">
    <text evidence="1">The sequence shown here is derived from an EMBL/GenBank/DDBJ whole genome shotgun (WGS) entry which is preliminary data.</text>
</comment>
<gene>
    <name evidence="1" type="ORF">SDC9_202202</name>
</gene>
<reference evidence="1" key="1">
    <citation type="submission" date="2019-08" db="EMBL/GenBank/DDBJ databases">
        <authorList>
            <person name="Kucharzyk K."/>
            <person name="Murdoch R.W."/>
            <person name="Higgins S."/>
            <person name="Loffler F."/>
        </authorList>
    </citation>
    <scope>NUCLEOTIDE SEQUENCE</scope>
</reference>